<evidence type="ECO:0000256" key="6">
    <source>
        <dbReference type="ARBA" id="ARBA00022692"/>
    </source>
</evidence>
<keyword evidence="9 10" id="KW-0472">Membrane</keyword>
<keyword evidence="6 10" id="KW-0812">Transmembrane</keyword>
<evidence type="ECO:0000256" key="7">
    <source>
        <dbReference type="ARBA" id="ARBA00022786"/>
    </source>
</evidence>
<evidence type="ECO:0000259" key="12">
    <source>
        <dbReference type="Pfam" id="PF11145"/>
    </source>
</evidence>
<keyword evidence="8 10" id="KW-1133">Transmembrane helix</keyword>
<comment type="catalytic activity">
    <reaction evidence="1">
        <text>S-ubiquitinyl-[E2 ubiquitin-conjugating enzyme]-L-cysteine + [acceptor protein]-L-lysine = [E2 ubiquitin-conjugating enzyme]-L-cysteine + N(6)-ubiquitinyl-[acceptor protein]-L-lysine.</text>
        <dbReference type="EC" id="2.3.2.27"/>
    </reaction>
</comment>
<feature type="domain" description="DUF2921" evidence="13">
    <location>
        <begin position="31"/>
        <end position="205"/>
    </location>
</feature>
<evidence type="ECO:0000256" key="5">
    <source>
        <dbReference type="ARBA" id="ARBA00022679"/>
    </source>
</evidence>
<proteinExistence type="predicted"/>
<feature type="transmembrane region" description="Helical" evidence="10">
    <location>
        <begin position="744"/>
        <end position="764"/>
    </location>
</feature>
<reference evidence="14 15" key="1">
    <citation type="journal article" date="2017" name="Plant Biotechnol. J.">
        <title>A comprehensive draft genome sequence for lupin (Lupinus angustifolius), an emerging health food: insights into plant-microbe interactions and legume evolution.</title>
        <authorList>
            <person name="Hane J.K."/>
            <person name="Ming Y."/>
            <person name="Kamphuis L.G."/>
            <person name="Nelson M.N."/>
            <person name="Garg G."/>
            <person name="Atkins C.A."/>
            <person name="Bayer P.E."/>
            <person name="Bravo A."/>
            <person name="Bringans S."/>
            <person name="Cannon S."/>
            <person name="Edwards D."/>
            <person name="Foley R."/>
            <person name="Gao L.L."/>
            <person name="Harrison M.J."/>
            <person name="Huang W."/>
            <person name="Hurgobin B."/>
            <person name="Li S."/>
            <person name="Liu C.W."/>
            <person name="McGrath A."/>
            <person name="Morahan G."/>
            <person name="Murray J."/>
            <person name="Weller J."/>
            <person name="Jian J."/>
            <person name="Singh K.B."/>
        </authorList>
    </citation>
    <scope>NUCLEOTIDE SEQUENCE [LARGE SCALE GENOMIC DNA]</scope>
    <source>
        <strain evidence="15">cv. Tanjil</strain>
        <tissue evidence="14">Whole plant</tissue>
    </source>
</reference>
<protein>
    <recommendedName>
        <fullName evidence="4">RING-type E3 ubiquitin transferase</fullName>
        <ecNumber evidence="4">2.3.2.27</ecNumber>
    </recommendedName>
</protein>
<evidence type="ECO:0000256" key="9">
    <source>
        <dbReference type="ARBA" id="ARBA00023136"/>
    </source>
</evidence>
<comment type="pathway">
    <text evidence="3">Protein modification; protein ubiquitination.</text>
</comment>
<evidence type="ECO:0000313" key="14">
    <source>
        <dbReference type="EMBL" id="OIW05268.1"/>
    </source>
</evidence>
<keyword evidence="5" id="KW-0808">Transferase</keyword>
<evidence type="ECO:0000256" key="8">
    <source>
        <dbReference type="ARBA" id="ARBA00022989"/>
    </source>
</evidence>
<dbReference type="GO" id="GO:0061630">
    <property type="term" value="F:ubiquitin protein ligase activity"/>
    <property type="evidence" value="ECO:0007669"/>
    <property type="project" value="UniProtKB-EC"/>
</dbReference>
<feature type="transmembrane region" description="Helical" evidence="10">
    <location>
        <begin position="860"/>
        <end position="882"/>
    </location>
</feature>
<feature type="domain" description="DUF2921" evidence="13">
    <location>
        <begin position="431"/>
        <end position="603"/>
    </location>
</feature>
<dbReference type="InterPro" id="IPR057425">
    <property type="entry name" value="DUF2921_N"/>
</dbReference>
<dbReference type="Proteomes" id="UP000188354">
    <property type="component" value="Chromosome LG09"/>
</dbReference>
<dbReference type="Gramene" id="OIW05268">
    <property type="protein sequence ID" value="OIW05268"/>
    <property type="gene ID" value="TanjilG_03657"/>
</dbReference>
<keyword evidence="11" id="KW-0732">Signal</keyword>
<evidence type="ECO:0000256" key="3">
    <source>
        <dbReference type="ARBA" id="ARBA00004906"/>
    </source>
</evidence>
<feature type="transmembrane region" description="Helical" evidence="10">
    <location>
        <begin position="784"/>
        <end position="808"/>
    </location>
</feature>
<feature type="transmembrane region" description="Helical" evidence="10">
    <location>
        <begin position="653"/>
        <end position="675"/>
    </location>
</feature>
<evidence type="ECO:0000313" key="15">
    <source>
        <dbReference type="Proteomes" id="UP000188354"/>
    </source>
</evidence>
<dbReference type="STRING" id="3871.A0A1J7GY36"/>
<dbReference type="OMA" id="RRQIYEP"/>
<evidence type="ECO:0000256" key="1">
    <source>
        <dbReference type="ARBA" id="ARBA00000900"/>
    </source>
</evidence>
<dbReference type="EC" id="2.3.2.27" evidence="4"/>
<dbReference type="PANTHER" id="PTHR33389">
    <property type="entry name" value="FAMILY PROTEIN, PUTATIVE (DUF2921)-RELATED"/>
    <property type="match status" value="1"/>
</dbReference>
<evidence type="ECO:0000256" key="11">
    <source>
        <dbReference type="SAM" id="SignalP"/>
    </source>
</evidence>
<evidence type="ECO:0000256" key="4">
    <source>
        <dbReference type="ARBA" id="ARBA00012483"/>
    </source>
</evidence>
<keyword evidence="15" id="KW-1185">Reference proteome</keyword>
<dbReference type="AlphaFoldDB" id="A0A1J7GY36"/>
<dbReference type="PANTHER" id="PTHR33389:SF23">
    <property type="entry name" value="DUF2921 FAMILY PROTEIN"/>
    <property type="match status" value="1"/>
</dbReference>
<comment type="subcellular location">
    <subcellularLocation>
        <location evidence="2">Endomembrane system</location>
        <topology evidence="2">Multi-pass membrane protein</topology>
    </subcellularLocation>
</comment>
<feature type="signal peptide" evidence="11">
    <location>
        <begin position="1"/>
        <end position="26"/>
    </location>
</feature>
<evidence type="ECO:0000256" key="2">
    <source>
        <dbReference type="ARBA" id="ARBA00004127"/>
    </source>
</evidence>
<dbReference type="EMBL" id="CM007369">
    <property type="protein sequence ID" value="OIW05268.1"/>
    <property type="molecule type" value="Genomic_DNA"/>
</dbReference>
<sequence length="917" mass="103549">MFMDSLLSMLFLLSNFISINLSFSYASNLSYKDHCASMVLESSSTKQSLNLFPLGDHHTGYYKGGDSIIDVAASWNQFSFELKPRKILATQVSNLFKVKAIISFRSSTNIYNMSYSSNRLSYSGGIRDRRGYLTFKLEGFWSESSGEICMVGNSSGYSKRGNSLNVDAVFKLSNVFNASNITSLVNGSLESLSSKKEENYFEPFSLLMFPKENYKYTLDSIEADNDCSSGIDAEQGLSLNLNKLSFCSSYPLNMVTRGLKLEYSSDCNFAKNCAPISGSSGKLPSLLSLESIECTHIEKHRIRVVVTFLNNSYYDFNPSFNPKTMLVGEGWWDEKKNTLCVVACNIIGMESITDGAHVNDCSVRLRLRFPSIWSIKNTSTIEGQIWSTKAANDEGYFKRITFRSGENHPVQREVHGLKYEYTLLDRVNQSCQKPVDVKDKKNRHPDAYSYDMRFDTSVRESNRRVAWGYAVPLTVDDQFYESEMHTISDSVSSSSKEIINNDSLFNISYMISLSLMSYPTSSDRNSLFNLSSETVAISAEGIYDAGSGSLCMVGCRDISTNNPDCEILVKFQFPSVDTTGRSGIKGSIESTRKKSDPLYFKTLDLSASSYYIEGARRNAWRMDMEFIMALISTTLACIFAGFQLYHVKKHPNVLPFISLIMMSILTFGYMIPLVLNFEALLTQNPNTKNFLLGNVGMWLEVNEISVRLITMVAFLLQSRLLYLTWSSRKSNESKKDFLVVERKAAYVTLPLYAAGLLIALLLKLKKDKDTVTFRRVYQRNSSSWANFNSYGGLVLDGFLLPQIILNLFSNMEENVLSFSFYFGTTFVRLLPHAYDLYRTHNYASQDDNGSYFYADPSADFYSTAWDIVIPMGGILLAIIVYLQQHFGAHYILPRRFKGSNVFEKVPDSEAEVETSNL</sequence>
<evidence type="ECO:0000256" key="10">
    <source>
        <dbReference type="SAM" id="Phobius"/>
    </source>
</evidence>
<keyword evidence="7" id="KW-0833">Ubl conjugation pathway</keyword>
<feature type="chain" id="PRO_5013040717" description="RING-type E3 ubiquitin transferase" evidence="11">
    <location>
        <begin position="27"/>
        <end position="917"/>
    </location>
</feature>
<dbReference type="Pfam" id="PF11145">
    <property type="entry name" value="DUF2921"/>
    <property type="match status" value="1"/>
</dbReference>
<dbReference type="GO" id="GO:0012505">
    <property type="term" value="C:endomembrane system"/>
    <property type="evidence" value="ECO:0007669"/>
    <property type="project" value="UniProtKB-SubCell"/>
</dbReference>
<name>A0A1J7GY36_LUPAN</name>
<feature type="transmembrane region" description="Helical" evidence="10">
    <location>
        <begin position="626"/>
        <end position="646"/>
    </location>
</feature>
<dbReference type="Pfam" id="PF25333">
    <property type="entry name" value="DUF2921_N"/>
    <property type="match status" value="3"/>
</dbReference>
<accession>A0A1J7GY36</accession>
<evidence type="ECO:0000259" key="13">
    <source>
        <dbReference type="Pfam" id="PF25333"/>
    </source>
</evidence>
<organism evidence="14 15">
    <name type="scientific">Lupinus angustifolius</name>
    <name type="common">Narrow-leaved blue lupine</name>
    <dbReference type="NCBI Taxonomy" id="3871"/>
    <lineage>
        <taxon>Eukaryota</taxon>
        <taxon>Viridiplantae</taxon>
        <taxon>Streptophyta</taxon>
        <taxon>Embryophyta</taxon>
        <taxon>Tracheophyta</taxon>
        <taxon>Spermatophyta</taxon>
        <taxon>Magnoliopsida</taxon>
        <taxon>eudicotyledons</taxon>
        <taxon>Gunneridae</taxon>
        <taxon>Pentapetalae</taxon>
        <taxon>rosids</taxon>
        <taxon>fabids</taxon>
        <taxon>Fabales</taxon>
        <taxon>Fabaceae</taxon>
        <taxon>Papilionoideae</taxon>
        <taxon>50 kb inversion clade</taxon>
        <taxon>genistoids sensu lato</taxon>
        <taxon>core genistoids</taxon>
        <taxon>Genisteae</taxon>
        <taxon>Lupinus</taxon>
    </lineage>
</organism>
<feature type="domain" description="DUF2921" evidence="13">
    <location>
        <begin position="238"/>
        <end position="401"/>
    </location>
</feature>
<feature type="domain" description="SWEET-like" evidence="12">
    <location>
        <begin position="618"/>
        <end position="896"/>
    </location>
</feature>
<gene>
    <name evidence="14" type="ORF">TanjilG_03657</name>
</gene>
<dbReference type="InterPro" id="IPR021319">
    <property type="entry name" value="DUF2921"/>
</dbReference>